<proteinExistence type="predicted"/>
<accession>A0A0C2S2G7</accession>
<gene>
    <name evidence="1" type="ORF">KP78_16560</name>
</gene>
<keyword evidence="2" id="KW-1185">Reference proteome</keyword>
<evidence type="ECO:0000313" key="2">
    <source>
        <dbReference type="Proteomes" id="UP000031938"/>
    </source>
</evidence>
<name>A0A0C2S2G7_9BACL</name>
<dbReference type="AlphaFoldDB" id="A0A0C2S2G7"/>
<dbReference type="EMBL" id="JXRP01000013">
    <property type="protein sequence ID" value="KIL48209.1"/>
    <property type="molecule type" value="Genomic_DNA"/>
</dbReference>
<sequence length="62" mass="7242">MIEGKGEVKSIEAIKKLLSSHLFKTITLTHPEQLFKPYIHTYEEFPNRILSLEKEEVLAMLK</sequence>
<dbReference type="Proteomes" id="UP000031938">
    <property type="component" value="Unassembled WGS sequence"/>
</dbReference>
<comment type="caution">
    <text evidence="1">The sequence shown here is derived from an EMBL/GenBank/DDBJ whole genome shotgun (WGS) entry which is preliminary data.</text>
</comment>
<organism evidence="1 2">
    <name type="scientific">Jeotgalibacillus soli</name>
    <dbReference type="NCBI Taxonomy" id="889306"/>
    <lineage>
        <taxon>Bacteria</taxon>
        <taxon>Bacillati</taxon>
        <taxon>Bacillota</taxon>
        <taxon>Bacilli</taxon>
        <taxon>Bacillales</taxon>
        <taxon>Caryophanaceae</taxon>
        <taxon>Jeotgalibacillus</taxon>
    </lineage>
</organism>
<evidence type="ECO:0000313" key="1">
    <source>
        <dbReference type="EMBL" id="KIL48209.1"/>
    </source>
</evidence>
<dbReference type="PATRIC" id="fig|889306.3.peg.1663"/>
<protein>
    <submittedName>
        <fullName evidence="1">Uncharacterized protein</fullName>
    </submittedName>
</protein>
<reference evidence="1 2" key="1">
    <citation type="submission" date="2015-01" db="EMBL/GenBank/DDBJ databases">
        <title>Genome sequencing of Jeotgalibacillus soli.</title>
        <authorList>
            <person name="Goh K.M."/>
            <person name="Chan K.-G."/>
            <person name="Yaakop A.S."/>
            <person name="Ee R."/>
            <person name="Gan H.M."/>
            <person name="Chan C.S."/>
        </authorList>
    </citation>
    <scope>NUCLEOTIDE SEQUENCE [LARGE SCALE GENOMIC DNA]</scope>
    <source>
        <strain evidence="1 2">P9</strain>
    </source>
</reference>